<evidence type="ECO:0000256" key="1">
    <source>
        <dbReference type="ARBA" id="ARBA00004651"/>
    </source>
</evidence>
<keyword evidence="5 7" id="KW-1133">Transmembrane helix</keyword>
<dbReference type="Pfam" id="PF00528">
    <property type="entry name" value="BPD_transp_1"/>
    <property type="match status" value="1"/>
</dbReference>
<dbReference type="InterPro" id="IPR000515">
    <property type="entry name" value="MetI-like"/>
</dbReference>
<gene>
    <name evidence="9" type="ORF">H8702_00170</name>
</gene>
<dbReference type="PROSITE" id="PS50928">
    <property type="entry name" value="ABC_TM1"/>
    <property type="match status" value="1"/>
</dbReference>
<protein>
    <submittedName>
        <fullName evidence="9">Carbohydrate ABC transporter permease</fullName>
    </submittedName>
</protein>
<comment type="subcellular location">
    <subcellularLocation>
        <location evidence="1 7">Cell membrane</location>
        <topology evidence="1 7">Multi-pass membrane protein</topology>
    </subcellularLocation>
</comment>
<evidence type="ECO:0000313" key="9">
    <source>
        <dbReference type="EMBL" id="MBC8609537.1"/>
    </source>
</evidence>
<evidence type="ECO:0000256" key="2">
    <source>
        <dbReference type="ARBA" id="ARBA00022448"/>
    </source>
</evidence>
<keyword evidence="3" id="KW-1003">Cell membrane</keyword>
<dbReference type="CDD" id="cd06261">
    <property type="entry name" value="TM_PBP2"/>
    <property type="match status" value="1"/>
</dbReference>
<dbReference type="SUPFAM" id="SSF161098">
    <property type="entry name" value="MetI-like"/>
    <property type="match status" value="1"/>
</dbReference>
<name>A0A8J6TY17_9FIRM</name>
<feature type="transmembrane region" description="Helical" evidence="7">
    <location>
        <begin position="75"/>
        <end position="94"/>
    </location>
</feature>
<dbReference type="InterPro" id="IPR035906">
    <property type="entry name" value="MetI-like_sf"/>
</dbReference>
<dbReference type="RefSeq" id="WP_093988026.1">
    <property type="nucleotide sequence ID" value="NZ_FYDD01000003.1"/>
</dbReference>
<feature type="transmembrane region" description="Helical" evidence="7">
    <location>
        <begin position="106"/>
        <end position="133"/>
    </location>
</feature>
<dbReference type="Gene3D" id="1.10.3720.10">
    <property type="entry name" value="MetI-like"/>
    <property type="match status" value="1"/>
</dbReference>
<organism evidence="9 10">
    <name type="scientific">Massiliimalia timonensis</name>
    <dbReference type="NCBI Taxonomy" id="1987501"/>
    <lineage>
        <taxon>Bacteria</taxon>
        <taxon>Bacillati</taxon>
        <taxon>Bacillota</taxon>
        <taxon>Clostridia</taxon>
        <taxon>Eubacteriales</taxon>
        <taxon>Oscillospiraceae</taxon>
        <taxon>Massiliimalia</taxon>
    </lineage>
</organism>
<evidence type="ECO:0000256" key="4">
    <source>
        <dbReference type="ARBA" id="ARBA00022692"/>
    </source>
</evidence>
<keyword evidence="4 7" id="KW-0812">Transmembrane</keyword>
<evidence type="ECO:0000256" key="5">
    <source>
        <dbReference type="ARBA" id="ARBA00022989"/>
    </source>
</evidence>
<evidence type="ECO:0000256" key="6">
    <source>
        <dbReference type="ARBA" id="ARBA00023136"/>
    </source>
</evidence>
<dbReference type="PANTHER" id="PTHR43744">
    <property type="entry name" value="ABC TRANSPORTER PERMEASE PROTEIN MG189-RELATED-RELATED"/>
    <property type="match status" value="1"/>
</dbReference>
<sequence>MKASKEKTKYGVLGAVVLLLGIIFMLPVFLIISNAFKPNKDILTNFIALPTSLYLDNFTEAMEIMNFWTVFRNTVLVTVSTVVIATLFSFFCAYGISHLKGKISTFFYMLFVLGQIIPFHTVMIAISVLATNAHLNNTLIGLVIFNSGFFTAFGVMTFVGFLKGIPRELEEAATLDGCGIWRTMMQVVFPLLVPTTVTVGVLFFLWSWNDFLLPSILNGDESLRTITVNLYMFKSSTSAQWNLFIAGLTLSMLPIVVIYILAQRYITSGLTSGAIK</sequence>
<feature type="transmembrane region" description="Helical" evidence="7">
    <location>
        <begin position="187"/>
        <end position="208"/>
    </location>
</feature>
<feature type="transmembrane region" description="Helical" evidence="7">
    <location>
        <begin position="241"/>
        <end position="262"/>
    </location>
</feature>
<dbReference type="EMBL" id="JACRTL010000001">
    <property type="protein sequence ID" value="MBC8609537.1"/>
    <property type="molecule type" value="Genomic_DNA"/>
</dbReference>
<keyword evidence="10" id="KW-1185">Reference proteome</keyword>
<reference evidence="9" key="1">
    <citation type="submission" date="2020-08" db="EMBL/GenBank/DDBJ databases">
        <title>Genome public.</title>
        <authorList>
            <person name="Liu C."/>
            <person name="Sun Q."/>
        </authorList>
    </citation>
    <scope>NUCLEOTIDE SEQUENCE</scope>
    <source>
        <strain evidence="9">NSJ-15</strain>
    </source>
</reference>
<feature type="domain" description="ABC transmembrane type-1" evidence="8">
    <location>
        <begin position="71"/>
        <end position="262"/>
    </location>
</feature>
<keyword evidence="2 7" id="KW-0813">Transport</keyword>
<dbReference type="GO" id="GO:0005886">
    <property type="term" value="C:plasma membrane"/>
    <property type="evidence" value="ECO:0007669"/>
    <property type="project" value="UniProtKB-SubCell"/>
</dbReference>
<comment type="caution">
    <text evidence="9">The sequence shown here is derived from an EMBL/GenBank/DDBJ whole genome shotgun (WGS) entry which is preliminary data.</text>
</comment>
<feature type="transmembrane region" description="Helical" evidence="7">
    <location>
        <begin position="139"/>
        <end position="162"/>
    </location>
</feature>
<feature type="transmembrane region" description="Helical" evidence="7">
    <location>
        <begin position="12"/>
        <end position="36"/>
    </location>
</feature>
<dbReference type="Proteomes" id="UP000632659">
    <property type="component" value="Unassembled WGS sequence"/>
</dbReference>
<accession>A0A8J6TY17</accession>
<keyword evidence="6 7" id="KW-0472">Membrane</keyword>
<evidence type="ECO:0000313" key="10">
    <source>
        <dbReference type="Proteomes" id="UP000632659"/>
    </source>
</evidence>
<dbReference type="GO" id="GO:0055085">
    <property type="term" value="P:transmembrane transport"/>
    <property type="evidence" value="ECO:0007669"/>
    <property type="project" value="InterPro"/>
</dbReference>
<evidence type="ECO:0000256" key="3">
    <source>
        <dbReference type="ARBA" id="ARBA00022475"/>
    </source>
</evidence>
<proteinExistence type="inferred from homology"/>
<dbReference type="OrthoDB" id="153186at2"/>
<dbReference type="PANTHER" id="PTHR43744:SF12">
    <property type="entry name" value="ABC TRANSPORTER PERMEASE PROTEIN MG189-RELATED"/>
    <property type="match status" value="1"/>
</dbReference>
<evidence type="ECO:0000256" key="7">
    <source>
        <dbReference type="RuleBase" id="RU363032"/>
    </source>
</evidence>
<comment type="similarity">
    <text evidence="7">Belongs to the binding-protein-dependent transport system permease family.</text>
</comment>
<evidence type="ECO:0000259" key="8">
    <source>
        <dbReference type="PROSITE" id="PS50928"/>
    </source>
</evidence>
<dbReference type="AlphaFoldDB" id="A0A8J6TY17"/>